<protein>
    <recommendedName>
        <fullName evidence="2">Peptidase M56 domain-containing protein</fullName>
    </recommendedName>
</protein>
<dbReference type="AlphaFoldDB" id="A0A3E3HXT8"/>
<reference evidence="3 6" key="1">
    <citation type="submission" date="2018-08" db="EMBL/GenBank/DDBJ databases">
        <title>A genome reference for cultivated species of the human gut microbiota.</title>
        <authorList>
            <person name="Zou Y."/>
            <person name="Xue W."/>
            <person name="Luo G."/>
        </authorList>
    </citation>
    <scope>NUCLEOTIDE SEQUENCE [LARGE SCALE GENOMIC DNA]</scope>
    <source>
        <strain evidence="4 6">AF26-4BH</strain>
        <strain evidence="3">TF05-5AC</strain>
    </source>
</reference>
<dbReference type="Proteomes" id="UP000261166">
    <property type="component" value="Unassembled WGS sequence"/>
</dbReference>
<dbReference type="EMBL" id="QVLV01000022">
    <property type="protein sequence ID" value="RGE56654.1"/>
    <property type="molecule type" value="Genomic_DNA"/>
</dbReference>
<organism evidence="3 5">
    <name type="scientific">Eisenbergiella massiliensis</name>
    <dbReference type="NCBI Taxonomy" id="1720294"/>
    <lineage>
        <taxon>Bacteria</taxon>
        <taxon>Bacillati</taxon>
        <taxon>Bacillota</taxon>
        <taxon>Clostridia</taxon>
        <taxon>Lachnospirales</taxon>
        <taxon>Lachnospiraceae</taxon>
        <taxon>Eisenbergiella</taxon>
    </lineage>
</organism>
<feature type="transmembrane region" description="Helical" evidence="1">
    <location>
        <begin position="293"/>
        <end position="316"/>
    </location>
</feature>
<name>A0A3E3HXT8_9FIRM</name>
<dbReference type="CDD" id="cd07341">
    <property type="entry name" value="M56_BlaR1_MecR1_like"/>
    <property type="match status" value="1"/>
</dbReference>
<dbReference type="PANTHER" id="PTHR34978:SF3">
    <property type="entry name" value="SLR0241 PROTEIN"/>
    <property type="match status" value="1"/>
</dbReference>
<dbReference type="Pfam" id="PF05569">
    <property type="entry name" value="Peptidase_M56"/>
    <property type="match status" value="1"/>
</dbReference>
<sequence>MSLTGSIIVIAIRLLKPFINKYGLIEWQALLLKLSAVFFMIPMPFMKWFYQGLRRLFIPESSGQSDAILITRKHAAILLSDTKWVVNIPGKIYMEIVVIWLIVAFFILVKYILQYKKYKTLIFIEFPRVSDKELFAMLGSLQKETGINTKIQLYIDPFRKEAFSMGILHPLIVLPANMDKDKLRLILLHELIHIKNKDLLVKGAALLILCIHWFNPLAYLLFKMINESNEICCDKKASKTLSREECRLYCELIIEMATSKQKQILFISPLKGGYKEMKRRLTYLMNENYAPKIVKYLTCFISIFLVVSCSMTALAYGEPIEVLKMVGQEENLEEQFDGFTHLDIAFAENGVSLPFELNEKILFQEQFIDENGNISEADKTVRNSCSHSVTVDGTYQKHELHNDGSCKIKNYNAKRCKECGTLIIGNFISEAYYPKCIH</sequence>
<evidence type="ECO:0000313" key="6">
    <source>
        <dbReference type="Proteomes" id="UP000261166"/>
    </source>
</evidence>
<evidence type="ECO:0000313" key="5">
    <source>
        <dbReference type="Proteomes" id="UP000260812"/>
    </source>
</evidence>
<dbReference type="Gene3D" id="3.30.2010.10">
    <property type="entry name" value="Metalloproteases ('zincins'), catalytic domain"/>
    <property type="match status" value="1"/>
</dbReference>
<keyword evidence="1" id="KW-0472">Membrane</keyword>
<evidence type="ECO:0000313" key="4">
    <source>
        <dbReference type="EMBL" id="RGE70612.1"/>
    </source>
</evidence>
<feature type="transmembrane region" description="Helical" evidence="1">
    <location>
        <begin position="30"/>
        <end position="50"/>
    </location>
</feature>
<feature type="transmembrane region" description="Helical" evidence="1">
    <location>
        <begin position="92"/>
        <end position="113"/>
    </location>
</feature>
<evidence type="ECO:0000256" key="1">
    <source>
        <dbReference type="SAM" id="Phobius"/>
    </source>
</evidence>
<keyword evidence="1" id="KW-0812">Transmembrane</keyword>
<accession>A0A3E3HXT8</accession>
<proteinExistence type="predicted"/>
<dbReference type="InterPro" id="IPR052173">
    <property type="entry name" value="Beta-lactam_resp_regulator"/>
</dbReference>
<dbReference type="Proteomes" id="UP000260812">
    <property type="component" value="Unassembled WGS sequence"/>
</dbReference>
<gene>
    <name evidence="4" type="ORF">DWY69_16940</name>
    <name evidence="3" type="ORF">DXC51_22930</name>
</gene>
<keyword evidence="1" id="KW-1133">Transmembrane helix</keyword>
<dbReference type="PANTHER" id="PTHR34978">
    <property type="entry name" value="POSSIBLE SENSOR-TRANSDUCER PROTEIN BLAR"/>
    <property type="match status" value="1"/>
</dbReference>
<evidence type="ECO:0000313" key="3">
    <source>
        <dbReference type="EMBL" id="RGE56654.1"/>
    </source>
</evidence>
<comment type="caution">
    <text evidence="3">The sequence shown here is derived from an EMBL/GenBank/DDBJ whole genome shotgun (WGS) entry which is preliminary data.</text>
</comment>
<feature type="domain" description="Peptidase M56" evidence="2">
    <location>
        <begin position="1"/>
        <end position="284"/>
    </location>
</feature>
<keyword evidence="5" id="KW-1185">Reference proteome</keyword>
<evidence type="ECO:0000259" key="2">
    <source>
        <dbReference type="Pfam" id="PF05569"/>
    </source>
</evidence>
<dbReference type="EMBL" id="QVLU01000015">
    <property type="protein sequence ID" value="RGE70612.1"/>
    <property type="molecule type" value="Genomic_DNA"/>
</dbReference>
<dbReference type="InterPro" id="IPR008756">
    <property type="entry name" value="Peptidase_M56"/>
</dbReference>